<gene>
    <name evidence="1" type="ORF">AUC71_10610</name>
</gene>
<proteinExistence type="predicted"/>
<sequence length="60" mass="6762">MDMNEIHDYARRFLGTHGQKAAVEAAQKATECEKHGDKAEAANWRRIQAAIQEMRGPHVS</sequence>
<protein>
    <submittedName>
        <fullName evidence="1">Uncharacterized protein</fullName>
    </submittedName>
</protein>
<dbReference type="EMBL" id="LPWD01000136">
    <property type="protein sequence ID" value="ODS03256.1"/>
    <property type="molecule type" value="Genomic_DNA"/>
</dbReference>
<dbReference type="OrthoDB" id="7933758at2"/>
<dbReference type="AlphaFoldDB" id="A0A1E3WBU8"/>
<keyword evidence="2" id="KW-1185">Reference proteome</keyword>
<dbReference type="RefSeq" id="WP_069623545.1">
    <property type="nucleotide sequence ID" value="NZ_LPWD01000136.1"/>
</dbReference>
<evidence type="ECO:0000313" key="2">
    <source>
        <dbReference type="Proteomes" id="UP000095042"/>
    </source>
</evidence>
<reference evidence="1 2" key="1">
    <citation type="journal article" date="2016" name="Environ. Microbiol.">
        <title>New Methyloceanibacter diversity from North Sea sediments includes methanotroph containing solely the soluble methane monooxygenase.</title>
        <authorList>
            <person name="Vekeman B."/>
            <person name="Kerckhof F.M."/>
            <person name="Cremers G."/>
            <person name="de Vos P."/>
            <person name="Vandamme P."/>
            <person name="Boon N."/>
            <person name="Op den Camp H.J."/>
            <person name="Heylen K."/>
        </authorList>
    </citation>
    <scope>NUCLEOTIDE SEQUENCE [LARGE SCALE GENOMIC DNA]</scope>
    <source>
        <strain evidence="1 2">R-67177</strain>
    </source>
</reference>
<dbReference type="Proteomes" id="UP000095042">
    <property type="component" value="Unassembled WGS sequence"/>
</dbReference>
<comment type="caution">
    <text evidence="1">The sequence shown here is derived from an EMBL/GenBank/DDBJ whole genome shotgun (WGS) entry which is preliminary data.</text>
</comment>
<accession>A0A1E3WBU8</accession>
<organism evidence="1 2">
    <name type="scientific">Methyloceanibacter marginalis</name>
    <dbReference type="NCBI Taxonomy" id="1774971"/>
    <lineage>
        <taxon>Bacteria</taxon>
        <taxon>Pseudomonadati</taxon>
        <taxon>Pseudomonadota</taxon>
        <taxon>Alphaproteobacteria</taxon>
        <taxon>Hyphomicrobiales</taxon>
        <taxon>Hyphomicrobiaceae</taxon>
        <taxon>Methyloceanibacter</taxon>
    </lineage>
</organism>
<name>A0A1E3WBU8_9HYPH</name>
<evidence type="ECO:0000313" key="1">
    <source>
        <dbReference type="EMBL" id="ODS03256.1"/>
    </source>
</evidence>